<evidence type="ECO:0008006" key="4">
    <source>
        <dbReference type="Google" id="ProtNLM"/>
    </source>
</evidence>
<feature type="region of interest" description="Disordered" evidence="1">
    <location>
        <begin position="135"/>
        <end position="172"/>
    </location>
</feature>
<reference evidence="2 3" key="1">
    <citation type="submission" date="2015-07" db="EMBL/GenBank/DDBJ databases">
        <authorList>
            <person name="Noorani M."/>
        </authorList>
    </citation>
    <scope>NUCLEOTIDE SEQUENCE [LARGE SCALE GENOMIC DNA]</scope>
    <source>
        <strain evidence="2 3">NRRL B-24567</strain>
    </source>
</reference>
<organism evidence="2 3">
    <name type="scientific">Streptomyces caelestis</name>
    <dbReference type="NCBI Taxonomy" id="36816"/>
    <lineage>
        <taxon>Bacteria</taxon>
        <taxon>Bacillati</taxon>
        <taxon>Actinomycetota</taxon>
        <taxon>Actinomycetes</taxon>
        <taxon>Kitasatosporales</taxon>
        <taxon>Streptomycetaceae</taxon>
        <taxon>Streptomyces</taxon>
    </lineage>
</organism>
<sequence length="172" mass="18941">MTRWVVVDSRTYSLQTEAVAYLASLRARDCSPNTERVYVGRVALYLNYCLMRRLNWMTPDFLGLAGLQQWLVEAPLPSRSSRAQPGPARFRSRATANAVMTAVAEFLRFGATHGWVPASTTALLSEPKLLRFTPPGYDTASSASGERHRRPRSGSGSLSRVTKTSATSRSAT</sequence>
<accession>A0A0M8QKY9</accession>
<feature type="compositionally biased region" description="Polar residues" evidence="1">
    <location>
        <begin position="161"/>
        <end position="172"/>
    </location>
</feature>
<evidence type="ECO:0000256" key="1">
    <source>
        <dbReference type="SAM" id="MobiDB-lite"/>
    </source>
</evidence>
<protein>
    <recommendedName>
        <fullName evidence="4">Core-binding (CB) domain-containing protein</fullName>
    </recommendedName>
</protein>
<comment type="caution">
    <text evidence="2">The sequence shown here is derived from an EMBL/GenBank/DDBJ whole genome shotgun (WGS) entry which is preliminary data.</text>
</comment>
<dbReference type="Proteomes" id="UP000037773">
    <property type="component" value="Unassembled WGS sequence"/>
</dbReference>
<dbReference type="EMBL" id="LGCN01000233">
    <property type="protein sequence ID" value="KOT31759.1"/>
    <property type="molecule type" value="Genomic_DNA"/>
</dbReference>
<dbReference type="AlphaFoldDB" id="A0A0M8QKY9"/>
<proteinExistence type="predicted"/>
<gene>
    <name evidence="2" type="ORF">ADK41_30595</name>
</gene>
<keyword evidence="3" id="KW-1185">Reference proteome</keyword>
<evidence type="ECO:0000313" key="2">
    <source>
        <dbReference type="EMBL" id="KOT31759.1"/>
    </source>
</evidence>
<dbReference type="PATRIC" id="fig|36816.3.peg.6611"/>
<name>A0A0M8QKY9_9ACTN</name>
<evidence type="ECO:0000313" key="3">
    <source>
        <dbReference type="Proteomes" id="UP000037773"/>
    </source>
</evidence>